<keyword evidence="2" id="KW-0285">Flavoprotein</keyword>
<dbReference type="Proteomes" id="UP000800235">
    <property type="component" value="Unassembled WGS sequence"/>
</dbReference>
<dbReference type="InterPro" id="IPR036188">
    <property type="entry name" value="FAD/NAD-bd_sf"/>
</dbReference>
<proteinExistence type="inferred from homology"/>
<dbReference type="Gene3D" id="3.50.50.100">
    <property type="match status" value="1"/>
</dbReference>
<gene>
    <name evidence="9" type="ORF">EJ08DRAFT_669568</name>
</gene>
<sequence length="508" mass="57097">MAAFGSKTDLDRTRDYRERVIILGSGWAGYTLCQQLDHKKYQVVIVSPRSYFVFTPLLASTSVGTLEFRTALEPIRNRRNKASFIQGWADNVDLYNKTVTIEEAVVDPNQGLALTGSRHEGKDQSQLQTENASKSKSGQLFDLRYDKLIIGVGCYNQTFGVPGVIQHANFLKDVGDARKIRKRLLECFETAALPTTPDNVRRQILHFAVVGGGPTGIEFSAELHDLIHEDMARIYPGLIKFTKITVFDVSPNVLSQFDSKLAKFASDHFARSGIDIRTSRRIQSLSPGLPDVDPHLQSARLGLTLQVKGEPDEGIGMCIWSTGLMMNPFIQQALSEIRRFPPNEVIFKSKVEDAQKVDWHIMQDPKTGSIVTNDRLRVLITPDGPHGAMKAHLRDVFAIGDCSVIENKQYPATAQVASQKAIWLARRLNRQDLHTTRFAFNNMGIMAYIGNWRAIVDGAKGVGNVSGRTAWVLWRGAYLAKSISWRNRILIPMYWFLNWAFGRDISRF</sequence>
<evidence type="ECO:0000313" key="9">
    <source>
        <dbReference type="EMBL" id="KAF2432264.1"/>
    </source>
</evidence>
<evidence type="ECO:0000256" key="1">
    <source>
        <dbReference type="ARBA" id="ARBA00005272"/>
    </source>
</evidence>
<dbReference type="InterPro" id="IPR054585">
    <property type="entry name" value="NDH2-like_C"/>
</dbReference>
<comment type="similarity">
    <text evidence="1">Belongs to the NADH dehydrogenase family.</text>
</comment>
<keyword evidence="10" id="KW-1185">Reference proteome</keyword>
<feature type="domain" description="External alternative NADH-ubiquinone oxidoreductase-like C-terminal" evidence="8">
    <location>
        <begin position="444"/>
        <end position="504"/>
    </location>
</feature>
<evidence type="ECO:0000259" key="8">
    <source>
        <dbReference type="Pfam" id="PF22366"/>
    </source>
</evidence>
<name>A0A9P4NU46_9PEZI</name>
<dbReference type="InterPro" id="IPR045024">
    <property type="entry name" value="NDH-2"/>
</dbReference>
<evidence type="ECO:0000256" key="3">
    <source>
        <dbReference type="ARBA" id="ARBA00022827"/>
    </source>
</evidence>
<keyword evidence="5" id="KW-0520">NAD</keyword>
<dbReference type="InterPro" id="IPR023753">
    <property type="entry name" value="FAD/NAD-binding_dom"/>
</dbReference>
<dbReference type="PANTHER" id="PTHR43706">
    <property type="entry name" value="NADH DEHYDROGENASE"/>
    <property type="match status" value="1"/>
</dbReference>
<dbReference type="AlphaFoldDB" id="A0A9P4NU46"/>
<protein>
    <recommendedName>
        <fullName evidence="11">FAD/NAD(P)-binding domain-containing protein</fullName>
    </recommendedName>
</protein>
<dbReference type="GO" id="GO:0005739">
    <property type="term" value="C:mitochondrion"/>
    <property type="evidence" value="ECO:0007669"/>
    <property type="project" value="TreeGrafter"/>
</dbReference>
<dbReference type="Pfam" id="PF07992">
    <property type="entry name" value="Pyr_redox_2"/>
    <property type="match status" value="1"/>
</dbReference>
<dbReference type="SUPFAM" id="SSF51905">
    <property type="entry name" value="FAD/NAD(P)-binding domain"/>
    <property type="match status" value="2"/>
</dbReference>
<reference evidence="9" key="1">
    <citation type="journal article" date="2020" name="Stud. Mycol.">
        <title>101 Dothideomycetes genomes: a test case for predicting lifestyles and emergence of pathogens.</title>
        <authorList>
            <person name="Haridas S."/>
            <person name="Albert R."/>
            <person name="Binder M."/>
            <person name="Bloem J."/>
            <person name="Labutti K."/>
            <person name="Salamov A."/>
            <person name="Andreopoulos B."/>
            <person name="Baker S."/>
            <person name="Barry K."/>
            <person name="Bills G."/>
            <person name="Bluhm B."/>
            <person name="Cannon C."/>
            <person name="Castanera R."/>
            <person name="Culley D."/>
            <person name="Daum C."/>
            <person name="Ezra D."/>
            <person name="Gonzalez J."/>
            <person name="Henrissat B."/>
            <person name="Kuo A."/>
            <person name="Liang C."/>
            <person name="Lipzen A."/>
            <person name="Lutzoni F."/>
            <person name="Magnuson J."/>
            <person name="Mondo S."/>
            <person name="Nolan M."/>
            <person name="Ohm R."/>
            <person name="Pangilinan J."/>
            <person name="Park H.-J."/>
            <person name="Ramirez L."/>
            <person name="Alfaro M."/>
            <person name="Sun H."/>
            <person name="Tritt A."/>
            <person name="Yoshinaga Y."/>
            <person name="Zwiers L.-H."/>
            <person name="Turgeon B."/>
            <person name="Goodwin S."/>
            <person name="Spatafora J."/>
            <person name="Crous P."/>
            <person name="Grigoriev I."/>
        </authorList>
    </citation>
    <scope>NUCLEOTIDE SEQUENCE</scope>
    <source>
        <strain evidence="9">CBS 130266</strain>
    </source>
</reference>
<feature type="region of interest" description="Disordered" evidence="6">
    <location>
        <begin position="113"/>
        <end position="133"/>
    </location>
</feature>
<keyword evidence="4" id="KW-0560">Oxidoreductase</keyword>
<dbReference type="PRINTS" id="PR00368">
    <property type="entry name" value="FADPNR"/>
</dbReference>
<comment type="caution">
    <text evidence="9">The sequence shown here is derived from an EMBL/GenBank/DDBJ whole genome shotgun (WGS) entry which is preliminary data.</text>
</comment>
<accession>A0A9P4NU46</accession>
<evidence type="ECO:0008006" key="11">
    <source>
        <dbReference type="Google" id="ProtNLM"/>
    </source>
</evidence>
<feature type="domain" description="FAD/NAD(P)-binding" evidence="7">
    <location>
        <begin position="19"/>
        <end position="328"/>
    </location>
</feature>
<dbReference type="EMBL" id="MU007027">
    <property type="protein sequence ID" value="KAF2432264.1"/>
    <property type="molecule type" value="Genomic_DNA"/>
</dbReference>
<evidence type="ECO:0000256" key="4">
    <source>
        <dbReference type="ARBA" id="ARBA00023002"/>
    </source>
</evidence>
<dbReference type="Pfam" id="PF22366">
    <property type="entry name" value="NDH2_C"/>
    <property type="match status" value="1"/>
</dbReference>
<evidence type="ECO:0000256" key="2">
    <source>
        <dbReference type="ARBA" id="ARBA00022630"/>
    </source>
</evidence>
<dbReference type="OrthoDB" id="9992747at2759"/>
<evidence type="ECO:0000313" key="10">
    <source>
        <dbReference type="Proteomes" id="UP000800235"/>
    </source>
</evidence>
<evidence type="ECO:0000259" key="7">
    <source>
        <dbReference type="Pfam" id="PF07992"/>
    </source>
</evidence>
<evidence type="ECO:0000256" key="6">
    <source>
        <dbReference type="SAM" id="MobiDB-lite"/>
    </source>
</evidence>
<feature type="compositionally biased region" description="Polar residues" evidence="6">
    <location>
        <begin position="124"/>
        <end position="133"/>
    </location>
</feature>
<dbReference type="GO" id="GO:0003954">
    <property type="term" value="F:NADH dehydrogenase activity"/>
    <property type="evidence" value="ECO:0007669"/>
    <property type="project" value="InterPro"/>
</dbReference>
<evidence type="ECO:0000256" key="5">
    <source>
        <dbReference type="ARBA" id="ARBA00023027"/>
    </source>
</evidence>
<keyword evidence="3" id="KW-0274">FAD</keyword>
<dbReference type="PANTHER" id="PTHR43706:SF17">
    <property type="entry name" value="NADH DEHYDROGENASE (EUROFUNG)"/>
    <property type="match status" value="1"/>
</dbReference>
<organism evidence="9 10">
    <name type="scientific">Tothia fuscella</name>
    <dbReference type="NCBI Taxonomy" id="1048955"/>
    <lineage>
        <taxon>Eukaryota</taxon>
        <taxon>Fungi</taxon>
        <taxon>Dikarya</taxon>
        <taxon>Ascomycota</taxon>
        <taxon>Pezizomycotina</taxon>
        <taxon>Dothideomycetes</taxon>
        <taxon>Pleosporomycetidae</taxon>
        <taxon>Venturiales</taxon>
        <taxon>Cylindrosympodiaceae</taxon>
        <taxon>Tothia</taxon>
    </lineage>
</organism>